<organism evidence="1 2">
    <name type="scientific">Kipferlia bialata</name>
    <dbReference type="NCBI Taxonomy" id="797122"/>
    <lineage>
        <taxon>Eukaryota</taxon>
        <taxon>Metamonada</taxon>
        <taxon>Carpediemonas-like organisms</taxon>
        <taxon>Kipferlia</taxon>
    </lineage>
</organism>
<sequence length="126" mass="14148">RDPASLLDDLGVVVTYMHLSRKESRAWTDDDPVTATLTRVLLRILANGIRVSIRGEPQLWDLFRKVPRLVTNPAVSQTLAYGLKTCKKEYKADVQRYVGFLRFMVSNKLISEGVSALTSRKAAVTL</sequence>
<dbReference type="SUPFAM" id="SSF140741">
    <property type="entry name" value="RUN domain-like"/>
    <property type="match status" value="1"/>
</dbReference>
<dbReference type="InterPro" id="IPR037213">
    <property type="entry name" value="Run_dom_sf"/>
</dbReference>
<protein>
    <submittedName>
        <fullName evidence="1">Uncharacterized protein</fullName>
    </submittedName>
</protein>
<proteinExistence type="predicted"/>
<dbReference type="AlphaFoldDB" id="A0A9K3GR75"/>
<dbReference type="Proteomes" id="UP000265618">
    <property type="component" value="Unassembled WGS sequence"/>
</dbReference>
<gene>
    <name evidence="1" type="ORF">KIPB_014817</name>
</gene>
<dbReference type="Gene3D" id="1.20.58.900">
    <property type="match status" value="1"/>
</dbReference>
<name>A0A9K3GR75_9EUKA</name>
<evidence type="ECO:0000313" key="2">
    <source>
        <dbReference type="Proteomes" id="UP000265618"/>
    </source>
</evidence>
<keyword evidence="2" id="KW-1185">Reference proteome</keyword>
<feature type="non-terminal residue" evidence="1">
    <location>
        <position position="126"/>
    </location>
</feature>
<accession>A0A9K3GR75</accession>
<comment type="caution">
    <text evidence="1">The sequence shown here is derived from an EMBL/GenBank/DDBJ whole genome shotgun (WGS) entry which is preliminary data.</text>
</comment>
<dbReference type="EMBL" id="BDIP01007868">
    <property type="protein sequence ID" value="GIQ91526.1"/>
    <property type="molecule type" value="Genomic_DNA"/>
</dbReference>
<feature type="non-terminal residue" evidence="1">
    <location>
        <position position="1"/>
    </location>
</feature>
<evidence type="ECO:0000313" key="1">
    <source>
        <dbReference type="EMBL" id="GIQ91526.1"/>
    </source>
</evidence>
<reference evidence="1 2" key="1">
    <citation type="journal article" date="2018" name="PLoS ONE">
        <title>The draft genome of Kipferlia bialata reveals reductive genome evolution in fornicate parasites.</title>
        <authorList>
            <person name="Tanifuji G."/>
            <person name="Takabayashi S."/>
            <person name="Kume K."/>
            <person name="Takagi M."/>
            <person name="Nakayama T."/>
            <person name="Kamikawa R."/>
            <person name="Inagaki Y."/>
            <person name="Hashimoto T."/>
        </authorList>
    </citation>
    <scope>NUCLEOTIDE SEQUENCE [LARGE SCALE GENOMIC DNA]</scope>
    <source>
        <strain evidence="1">NY0173</strain>
    </source>
</reference>